<keyword evidence="1" id="KW-0472">Membrane</keyword>
<dbReference type="EMBL" id="JASPKZ010009820">
    <property type="protein sequence ID" value="KAJ9575781.1"/>
    <property type="molecule type" value="Genomic_DNA"/>
</dbReference>
<name>A0AAD7Z8C2_DIPPU</name>
<feature type="transmembrane region" description="Helical" evidence="1">
    <location>
        <begin position="21"/>
        <end position="42"/>
    </location>
</feature>
<evidence type="ECO:0000256" key="1">
    <source>
        <dbReference type="SAM" id="Phobius"/>
    </source>
</evidence>
<dbReference type="Proteomes" id="UP001233999">
    <property type="component" value="Unassembled WGS sequence"/>
</dbReference>
<keyword evidence="3" id="KW-1185">Reference proteome</keyword>
<dbReference type="AlphaFoldDB" id="A0AAD7Z8C2"/>
<reference evidence="2" key="1">
    <citation type="journal article" date="2023" name="IScience">
        <title>Live-bearing cockroach genome reveals convergent evolutionary mechanisms linked to viviparity in insects and beyond.</title>
        <authorList>
            <person name="Fouks B."/>
            <person name="Harrison M.C."/>
            <person name="Mikhailova A.A."/>
            <person name="Marchal E."/>
            <person name="English S."/>
            <person name="Carruthers M."/>
            <person name="Jennings E.C."/>
            <person name="Chiamaka E.L."/>
            <person name="Frigard R.A."/>
            <person name="Pippel M."/>
            <person name="Attardo G.M."/>
            <person name="Benoit J.B."/>
            <person name="Bornberg-Bauer E."/>
            <person name="Tobe S.S."/>
        </authorList>
    </citation>
    <scope>NUCLEOTIDE SEQUENCE</scope>
    <source>
        <strain evidence="2">Stay&amp;Tobe</strain>
    </source>
</reference>
<evidence type="ECO:0000313" key="2">
    <source>
        <dbReference type="EMBL" id="KAJ9575781.1"/>
    </source>
</evidence>
<feature type="non-terminal residue" evidence="2">
    <location>
        <position position="180"/>
    </location>
</feature>
<accession>A0AAD7Z8C2</accession>
<feature type="non-terminal residue" evidence="2">
    <location>
        <position position="1"/>
    </location>
</feature>
<evidence type="ECO:0000313" key="3">
    <source>
        <dbReference type="Proteomes" id="UP001233999"/>
    </source>
</evidence>
<comment type="caution">
    <text evidence="2">The sequence shown here is derived from an EMBL/GenBank/DDBJ whole genome shotgun (WGS) entry which is preliminary data.</text>
</comment>
<protein>
    <submittedName>
        <fullName evidence="2">Uncharacterized protein</fullName>
    </submittedName>
</protein>
<keyword evidence="1" id="KW-0812">Transmembrane</keyword>
<organism evidence="2 3">
    <name type="scientific">Diploptera punctata</name>
    <name type="common">Pacific beetle cockroach</name>
    <dbReference type="NCBI Taxonomy" id="6984"/>
    <lineage>
        <taxon>Eukaryota</taxon>
        <taxon>Metazoa</taxon>
        <taxon>Ecdysozoa</taxon>
        <taxon>Arthropoda</taxon>
        <taxon>Hexapoda</taxon>
        <taxon>Insecta</taxon>
        <taxon>Pterygota</taxon>
        <taxon>Neoptera</taxon>
        <taxon>Polyneoptera</taxon>
        <taxon>Dictyoptera</taxon>
        <taxon>Blattodea</taxon>
        <taxon>Blaberoidea</taxon>
        <taxon>Blaberidae</taxon>
        <taxon>Diplopterinae</taxon>
        <taxon>Diploptera</taxon>
    </lineage>
</organism>
<reference evidence="2" key="2">
    <citation type="submission" date="2023-05" db="EMBL/GenBank/DDBJ databases">
        <authorList>
            <person name="Fouks B."/>
        </authorList>
    </citation>
    <scope>NUCLEOTIDE SEQUENCE</scope>
    <source>
        <strain evidence="2">Stay&amp;Tobe</strain>
        <tissue evidence="2">Testes</tissue>
    </source>
</reference>
<proteinExistence type="predicted"/>
<keyword evidence="1" id="KW-1133">Transmembrane helix</keyword>
<gene>
    <name evidence="2" type="ORF">L9F63_007322</name>
</gene>
<sequence length="180" mass="21636">LIYNNMMGFIPCHISYITSTIRMNQLTLTYLKIILLLTNAFFGKNLQPYHFPNYFPQFTMIFAVFITIISIYFSMIFNYSVARRPLHFFNMLECLNCFRLAFGFVKYRVYTLTIFLVFKIIHKFVVSDWNKLSRVATRRPVWVSVEFTKFQNLQVTFTIKMFVKLNHKLFVPRNTPRNQM</sequence>
<feature type="transmembrane region" description="Helical" evidence="1">
    <location>
        <begin position="54"/>
        <end position="77"/>
    </location>
</feature>